<proteinExistence type="predicted"/>
<organism evidence="3 4">
    <name type="scientific">Prymnesium parvum</name>
    <name type="common">Toxic golden alga</name>
    <dbReference type="NCBI Taxonomy" id="97485"/>
    <lineage>
        <taxon>Eukaryota</taxon>
        <taxon>Haptista</taxon>
        <taxon>Haptophyta</taxon>
        <taxon>Prymnesiophyceae</taxon>
        <taxon>Prymnesiales</taxon>
        <taxon>Prymnesiaceae</taxon>
        <taxon>Prymnesium</taxon>
    </lineage>
</organism>
<dbReference type="AlphaFoldDB" id="A0AB34IJ53"/>
<dbReference type="Pfam" id="PF01467">
    <property type="entry name" value="CTP_transf_like"/>
    <property type="match status" value="1"/>
</dbReference>
<protein>
    <recommendedName>
        <fullName evidence="2">Cytidyltransferase-like domain-containing protein</fullName>
    </recommendedName>
</protein>
<dbReference type="InterPro" id="IPR004821">
    <property type="entry name" value="Cyt_trans-like"/>
</dbReference>
<keyword evidence="4" id="KW-1185">Reference proteome</keyword>
<evidence type="ECO:0000313" key="3">
    <source>
        <dbReference type="EMBL" id="KAL1499454.1"/>
    </source>
</evidence>
<gene>
    <name evidence="3" type="ORF">AB1Y20_011658</name>
</gene>
<sequence>MLDLVPLLPIAGWSIDEVGKLDNVDELLLASGSAPEELEILQHVVDARKACGRGTLELPAPEVIGSPITSLNRPDAGNPVGDLLYSSAAVGGTFDRMHAGHRLLLAVAALVCTKTVYVGVTGDLLLSKKQNAHLIWPLEKRESTAVEYLKAVRPSLDVRTSVLRDPNAPPKAATVPEITALIISRETVGGALRLAEMRRDNGISEPLQLILVDLVGASSQDSKAHKLSSSKLRDDESVAASE</sequence>
<accession>A0AB34IJ53</accession>
<name>A0AB34IJ53_PRYPA</name>
<comment type="caution">
    <text evidence="3">The sequence shown here is derived from an EMBL/GenBank/DDBJ whole genome shotgun (WGS) entry which is preliminary data.</text>
</comment>
<dbReference type="Proteomes" id="UP001515480">
    <property type="component" value="Unassembled WGS sequence"/>
</dbReference>
<dbReference type="GO" id="GO:0003824">
    <property type="term" value="F:catalytic activity"/>
    <property type="evidence" value="ECO:0007669"/>
    <property type="project" value="InterPro"/>
</dbReference>
<evidence type="ECO:0000259" key="2">
    <source>
        <dbReference type="Pfam" id="PF01467"/>
    </source>
</evidence>
<evidence type="ECO:0000313" key="4">
    <source>
        <dbReference type="Proteomes" id="UP001515480"/>
    </source>
</evidence>
<dbReference type="Gene3D" id="3.40.50.620">
    <property type="entry name" value="HUPs"/>
    <property type="match status" value="1"/>
</dbReference>
<evidence type="ECO:0000256" key="1">
    <source>
        <dbReference type="SAM" id="MobiDB-lite"/>
    </source>
</evidence>
<dbReference type="SUPFAM" id="SSF52374">
    <property type="entry name" value="Nucleotidylyl transferase"/>
    <property type="match status" value="1"/>
</dbReference>
<feature type="domain" description="Cytidyltransferase-like" evidence="2">
    <location>
        <begin position="90"/>
        <end position="162"/>
    </location>
</feature>
<dbReference type="EMBL" id="JBGBPQ010000025">
    <property type="protein sequence ID" value="KAL1499454.1"/>
    <property type="molecule type" value="Genomic_DNA"/>
</dbReference>
<feature type="region of interest" description="Disordered" evidence="1">
    <location>
        <begin position="218"/>
        <end position="242"/>
    </location>
</feature>
<reference evidence="3 4" key="1">
    <citation type="journal article" date="2024" name="Science">
        <title>Giant polyketide synthase enzymes in the biosynthesis of giant marine polyether toxins.</title>
        <authorList>
            <person name="Fallon T.R."/>
            <person name="Shende V.V."/>
            <person name="Wierzbicki I.H."/>
            <person name="Pendleton A.L."/>
            <person name="Watervoot N.F."/>
            <person name="Auber R.P."/>
            <person name="Gonzalez D.J."/>
            <person name="Wisecaver J.H."/>
            <person name="Moore B.S."/>
        </authorList>
    </citation>
    <scope>NUCLEOTIDE SEQUENCE [LARGE SCALE GENOMIC DNA]</scope>
    <source>
        <strain evidence="3 4">12B1</strain>
    </source>
</reference>
<dbReference type="InterPro" id="IPR014729">
    <property type="entry name" value="Rossmann-like_a/b/a_fold"/>
</dbReference>